<evidence type="ECO:0000313" key="2">
    <source>
        <dbReference type="EMBL" id="KAJ4371566.1"/>
    </source>
</evidence>
<organism evidence="2 3">
    <name type="scientific">Neocucurbitaria cava</name>
    <dbReference type="NCBI Taxonomy" id="798079"/>
    <lineage>
        <taxon>Eukaryota</taxon>
        <taxon>Fungi</taxon>
        <taxon>Dikarya</taxon>
        <taxon>Ascomycota</taxon>
        <taxon>Pezizomycotina</taxon>
        <taxon>Dothideomycetes</taxon>
        <taxon>Pleosporomycetidae</taxon>
        <taxon>Pleosporales</taxon>
        <taxon>Pleosporineae</taxon>
        <taxon>Cucurbitariaceae</taxon>
        <taxon>Neocucurbitaria</taxon>
    </lineage>
</organism>
<dbReference type="Proteomes" id="UP001140560">
    <property type="component" value="Unassembled WGS sequence"/>
</dbReference>
<sequence length="212" mass="22976">MIEKSDAGAQTHVPATEDHSHADEVLNPIELAKRSTALLPTSNKLAASKPYGRDWDILWLGHCGTSLPQHNSSSPSTPNSVSSRLMLLDDPTVPDPSKLRPSHTAPLDSISSIYPPHTRVYHRTQNTLCTLAYAVTQRGARKILYEHGLRNFDKGYDFALISHFWPEGGKTGGGKSDIMSVGAGGVESGSAYLVRSVRGGLERSVEDEGIEM</sequence>
<feature type="region of interest" description="Disordered" evidence="1">
    <location>
        <begin position="89"/>
        <end position="108"/>
    </location>
</feature>
<dbReference type="AlphaFoldDB" id="A0A9W9CNB3"/>
<name>A0A9W9CNB3_9PLEO</name>
<evidence type="ECO:0000256" key="1">
    <source>
        <dbReference type="SAM" id="MobiDB-lite"/>
    </source>
</evidence>
<dbReference type="OrthoDB" id="47375at2759"/>
<feature type="region of interest" description="Disordered" evidence="1">
    <location>
        <begin position="1"/>
        <end position="23"/>
    </location>
</feature>
<accession>A0A9W9CNB3</accession>
<dbReference type="EMBL" id="JAPEUY010000007">
    <property type="protein sequence ID" value="KAJ4371566.1"/>
    <property type="molecule type" value="Genomic_DNA"/>
</dbReference>
<gene>
    <name evidence="2" type="ORF">N0V83_004785</name>
</gene>
<evidence type="ECO:0000313" key="3">
    <source>
        <dbReference type="Proteomes" id="UP001140560"/>
    </source>
</evidence>
<proteinExistence type="predicted"/>
<reference evidence="2" key="1">
    <citation type="submission" date="2022-10" db="EMBL/GenBank/DDBJ databases">
        <title>Tapping the CABI collections for fungal endophytes: first genome assemblies for Collariella, Neodidymelliopsis, Ascochyta clinopodiicola, Didymella pomorum, Didymosphaeria variabile, Neocosmospora piperis and Neocucurbitaria cava.</title>
        <authorList>
            <person name="Hill R."/>
        </authorList>
    </citation>
    <scope>NUCLEOTIDE SEQUENCE</scope>
    <source>
        <strain evidence="2">IMI 356814</strain>
    </source>
</reference>
<keyword evidence="3" id="KW-1185">Reference proteome</keyword>
<comment type="caution">
    <text evidence="2">The sequence shown here is derived from an EMBL/GenBank/DDBJ whole genome shotgun (WGS) entry which is preliminary data.</text>
</comment>
<protein>
    <submittedName>
        <fullName evidence="2">Uncharacterized protein</fullName>
    </submittedName>
</protein>